<dbReference type="InterPro" id="IPR007254">
    <property type="entry name" value="DUF373"/>
</dbReference>
<proteinExistence type="predicted"/>
<dbReference type="RefSeq" id="WP_176787743.1">
    <property type="nucleotide sequence ID" value="NZ_JABXWR010000001.1"/>
</dbReference>
<dbReference type="PANTHER" id="PTHR38815:SF1">
    <property type="entry name" value="DUF373 FAMILY PROTEIN"/>
    <property type="match status" value="1"/>
</dbReference>
<evidence type="ECO:0000256" key="1">
    <source>
        <dbReference type="SAM" id="Phobius"/>
    </source>
</evidence>
<keyword evidence="1" id="KW-0472">Membrane</keyword>
<keyword evidence="1" id="KW-0812">Transmembrane</keyword>
<keyword evidence="1" id="KW-1133">Transmembrane helix</keyword>
<dbReference type="AlphaFoldDB" id="A0A7K4HLE4"/>
<protein>
    <submittedName>
        <fullName evidence="2">DUF373 family protein</fullName>
    </submittedName>
</protein>
<feature type="transmembrane region" description="Helical" evidence="1">
    <location>
        <begin position="157"/>
        <end position="178"/>
    </location>
</feature>
<feature type="transmembrane region" description="Helical" evidence="1">
    <location>
        <begin position="223"/>
        <end position="249"/>
    </location>
</feature>
<feature type="transmembrane region" description="Helical" evidence="1">
    <location>
        <begin position="184"/>
        <end position="202"/>
    </location>
</feature>
<dbReference type="OrthoDB" id="31282at2157"/>
<evidence type="ECO:0000313" key="3">
    <source>
        <dbReference type="Proteomes" id="UP000570823"/>
    </source>
</evidence>
<reference evidence="2 3" key="1">
    <citation type="submission" date="2020-06" db="EMBL/GenBank/DDBJ databases">
        <title>Methanofollis fontis sp. nov., a methanogen isolated from marine sediments near a cold seep at Four-Way Closure Ridge offshore southwestern Taiwan.</title>
        <authorList>
            <person name="Chen S.-C."/>
            <person name="Teng N.-H."/>
            <person name="Lin Y.-S."/>
            <person name="Lai M.-C."/>
            <person name="Chen H.-H."/>
            <person name="Wang C.-C."/>
        </authorList>
    </citation>
    <scope>NUCLEOTIDE SEQUENCE [LARGE SCALE GENOMIC DNA]</scope>
    <source>
        <strain evidence="2 3">DSM 2702</strain>
    </source>
</reference>
<dbReference type="EMBL" id="JABXWR010000001">
    <property type="protein sequence ID" value="NVO66096.1"/>
    <property type="molecule type" value="Genomic_DNA"/>
</dbReference>
<keyword evidence="3" id="KW-1185">Reference proteome</keyword>
<accession>A0A7K4HLE4</accession>
<sequence length="378" mass="41722">MVIGRTLILCIDRDDDLGYKAGVRSPIIGREACLDAASTLALADPEDSDVNAIFQAVKTHDELAGRGEEVEVVILTGNHMHMLEGDRKIGDDLDRILEKTRVSSCILISDGVEDEYVLPIIQSRLQVSGIRRVIVAQMPNLEGTYYIIKKLLDDPKVARTVLIPVGLGMLIYAIAYLIGYPEGATIVVVGAIGFYLLFKGLGFDEFFGYTITSLQVALRRGRVTFVSYITAILFVIVGIIIGLYSLLVYYSDEGLLFYVLTFAYGAIGWFTAAGLISSIGRIIDVYLNETHDLGRVIVLPFFISAIGIIIYGISIYMLSLSDIENFPFKDVIGIQYAVFAMIGGLVLAFAGVYIQSVVNRWIEKKEKEEEVIRNAFTP</sequence>
<evidence type="ECO:0000313" key="2">
    <source>
        <dbReference type="EMBL" id="NVO66096.1"/>
    </source>
</evidence>
<dbReference type="PANTHER" id="PTHR38815">
    <property type="entry name" value="HYPOTHETICAL MEMBRANE PROTEIN, CONSERVED, DUF373 FAMILY"/>
    <property type="match status" value="1"/>
</dbReference>
<dbReference type="Pfam" id="PF04123">
    <property type="entry name" value="DUF373"/>
    <property type="match status" value="1"/>
</dbReference>
<comment type="caution">
    <text evidence="2">The sequence shown here is derived from an EMBL/GenBank/DDBJ whole genome shotgun (WGS) entry which is preliminary data.</text>
</comment>
<feature type="transmembrane region" description="Helical" evidence="1">
    <location>
        <begin position="255"/>
        <end position="276"/>
    </location>
</feature>
<organism evidence="2 3">
    <name type="scientific">Methanofollis tationis</name>
    <dbReference type="NCBI Taxonomy" id="81417"/>
    <lineage>
        <taxon>Archaea</taxon>
        <taxon>Methanobacteriati</taxon>
        <taxon>Methanobacteriota</taxon>
        <taxon>Stenosarchaea group</taxon>
        <taxon>Methanomicrobia</taxon>
        <taxon>Methanomicrobiales</taxon>
        <taxon>Methanomicrobiaceae</taxon>
        <taxon>Methanofollis</taxon>
    </lineage>
</organism>
<feature type="transmembrane region" description="Helical" evidence="1">
    <location>
        <begin position="297"/>
        <end position="319"/>
    </location>
</feature>
<feature type="transmembrane region" description="Helical" evidence="1">
    <location>
        <begin position="331"/>
        <end position="354"/>
    </location>
</feature>
<dbReference type="Proteomes" id="UP000570823">
    <property type="component" value="Unassembled WGS sequence"/>
</dbReference>
<name>A0A7K4HLE4_9EURY</name>
<gene>
    <name evidence="2" type="ORF">HWN36_01915</name>
</gene>